<evidence type="ECO:0000259" key="1">
    <source>
        <dbReference type="Pfam" id="PF14479"/>
    </source>
</evidence>
<dbReference type="Gene3D" id="1.20.120.1020">
    <property type="entry name" value="Prion-inhibition and propagation, HeLo domain"/>
    <property type="match status" value="1"/>
</dbReference>
<dbReference type="Pfam" id="PF14479">
    <property type="entry name" value="HeLo"/>
    <property type="match status" value="1"/>
</dbReference>
<proteinExistence type="predicted"/>
<evidence type="ECO:0000313" key="2">
    <source>
        <dbReference type="EMBL" id="KAL2784628.1"/>
    </source>
</evidence>
<comment type="caution">
    <text evidence="2">The sequence shown here is derived from an EMBL/GenBank/DDBJ whole genome shotgun (WGS) entry which is preliminary data.</text>
</comment>
<organism evidence="2 3">
    <name type="scientific">Aspergillus keveii</name>
    <dbReference type="NCBI Taxonomy" id="714993"/>
    <lineage>
        <taxon>Eukaryota</taxon>
        <taxon>Fungi</taxon>
        <taxon>Dikarya</taxon>
        <taxon>Ascomycota</taxon>
        <taxon>Pezizomycotina</taxon>
        <taxon>Eurotiomycetes</taxon>
        <taxon>Eurotiomycetidae</taxon>
        <taxon>Eurotiales</taxon>
        <taxon>Aspergillaceae</taxon>
        <taxon>Aspergillus</taxon>
        <taxon>Aspergillus subgen. Nidulantes</taxon>
    </lineage>
</organism>
<keyword evidence="2" id="KW-0034">Amyloid</keyword>
<dbReference type="InterPro" id="IPR029498">
    <property type="entry name" value="HeLo_dom"/>
</dbReference>
<accession>A0ABR4FMX9</accession>
<dbReference type="PANTHER" id="PTHR37542:SF1">
    <property type="entry name" value="PRION-INHIBITION AND PROPAGATION HELO DOMAIN-CONTAINING PROTEIN"/>
    <property type="match status" value="1"/>
</dbReference>
<dbReference type="Proteomes" id="UP001610563">
    <property type="component" value="Unassembled WGS sequence"/>
</dbReference>
<dbReference type="PANTHER" id="PTHR37542">
    <property type="entry name" value="HELO DOMAIN-CONTAINING PROTEIN-RELATED"/>
    <property type="match status" value="1"/>
</dbReference>
<protein>
    <submittedName>
        <fullName evidence="2">Prion-inhibition and propagation-domain-containing protein</fullName>
    </submittedName>
</protein>
<dbReference type="SUPFAM" id="SSF56112">
    <property type="entry name" value="Protein kinase-like (PK-like)"/>
    <property type="match status" value="1"/>
</dbReference>
<gene>
    <name evidence="2" type="ORF">BJX66DRAFT_316434</name>
</gene>
<dbReference type="Gene3D" id="1.10.510.10">
    <property type="entry name" value="Transferase(Phosphotransferase) domain 1"/>
    <property type="match status" value="1"/>
</dbReference>
<keyword evidence="2" id="KW-0640">Prion</keyword>
<dbReference type="InterPro" id="IPR011009">
    <property type="entry name" value="Kinase-like_dom_sf"/>
</dbReference>
<sequence>MDPIGVALGTAALVSTVLDVFRLVTSFRAYPKSSGILFRQLELEREVLHRWATEVGLHPPSEASSRCVIAPELLPLVDRSVAAIGALLGQATSIKAAKDTLEVRVGDLKVVHERLQNDIANHRQSRLARSLARLGWAIGEEDRLKDLISTIHSYNTSLHNLIPKPLQVSLDGSLMQMLLADQGSDRLLEIQQASSHWRKALAVAASVTALQQRQASPPPSTNQLIVDRSKLSSVGSDMSRHLTQYTLKNEKIDVLIEWRAYHASPNSAERTSHLNTCLDLARLLHTSQNLPEYRTLDCVGVIDDIEFLPYRRIGLVYKVPTAPPTLPSTLDETSVRAYTLHDLINRKEFGRLNLEQRFEIARSLATALHRVFVSRWYHKNLNSKNILFFSRARGRPEDEKYIVSNPDFVAHPFLSGFDYARPDSPDEMTIKPEVNEFGDRYRHPQCTNPSTRHIIPFSRRFDVYSLGVILMEVGRWETVDTMHKDFTTQRLKAARRGQQEPGAPPAGLESFQKYLRTRCVDSLAFRMGTIYTDAVRFCFHDATLVTSAELDLNEDNENVLISRFNKEVVAELVKCTA</sequence>
<reference evidence="2 3" key="1">
    <citation type="submission" date="2024-07" db="EMBL/GenBank/DDBJ databases">
        <title>Section-level genome sequencing and comparative genomics of Aspergillus sections Usti and Cavernicolus.</title>
        <authorList>
            <consortium name="Lawrence Berkeley National Laboratory"/>
            <person name="Nybo J.L."/>
            <person name="Vesth T.C."/>
            <person name="Theobald S."/>
            <person name="Frisvad J.C."/>
            <person name="Larsen T.O."/>
            <person name="Kjaerboelling I."/>
            <person name="Rothschild-Mancinelli K."/>
            <person name="Lyhne E.K."/>
            <person name="Kogle M.E."/>
            <person name="Barry K."/>
            <person name="Clum A."/>
            <person name="Na H."/>
            <person name="Ledsgaard L."/>
            <person name="Lin J."/>
            <person name="Lipzen A."/>
            <person name="Kuo A."/>
            <person name="Riley R."/>
            <person name="Mondo S."/>
            <person name="Labutti K."/>
            <person name="Haridas S."/>
            <person name="Pangalinan J."/>
            <person name="Salamov A.A."/>
            <person name="Simmons B.A."/>
            <person name="Magnuson J.K."/>
            <person name="Chen J."/>
            <person name="Drula E."/>
            <person name="Henrissat B."/>
            <person name="Wiebenga A."/>
            <person name="Lubbers R.J."/>
            <person name="Gomes A.C."/>
            <person name="Makela M.R."/>
            <person name="Stajich J."/>
            <person name="Grigoriev I.V."/>
            <person name="Mortensen U.H."/>
            <person name="De Vries R.P."/>
            <person name="Baker S.E."/>
            <person name="Andersen M.R."/>
        </authorList>
    </citation>
    <scope>NUCLEOTIDE SEQUENCE [LARGE SCALE GENOMIC DNA]</scope>
    <source>
        <strain evidence="2 3">CBS 209.92</strain>
    </source>
</reference>
<name>A0ABR4FMX9_9EURO</name>
<feature type="domain" description="Prion-inhibition and propagation HeLo" evidence="1">
    <location>
        <begin position="7"/>
        <end position="171"/>
    </location>
</feature>
<keyword evidence="3" id="KW-1185">Reference proteome</keyword>
<evidence type="ECO:0000313" key="3">
    <source>
        <dbReference type="Proteomes" id="UP001610563"/>
    </source>
</evidence>
<dbReference type="EMBL" id="JBFTWV010000173">
    <property type="protein sequence ID" value="KAL2784628.1"/>
    <property type="molecule type" value="Genomic_DNA"/>
</dbReference>
<dbReference type="InterPro" id="IPR038305">
    <property type="entry name" value="HeLo_sf"/>
</dbReference>